<evidence type="ECO:0000259" key="4">
    <source>
        <dbReference type="PROSITE" id="PS50915"/>
    </source>
</evidence>
<feature type="compositionally biased region" description="Polar residues" evidence="3">
    <location>
        <begin position="853"/>
        <end position="870"/>
    </location>
</feature>
<feature type="compositionally biased region" description="Polar residues" evidence="3">
    <location>
        <begin position="87"/>
        <end position="96"/>
    </location>
</feature>
<dbReference type="InterPro" id="IPR001064">
    <property type="entry name" value="Beta/gamma_crystallin"/>
</dbReference>
<dbReference type="PROSITE" id="PS50915">
    <property type="entry name" value="CRYSTALLIN_BETA_GAMMA"/>
    <property type="match status" value="8"/>
</dbReference>
<comment type="similarity">
    <text evidence="1">Belongs to the beta/gamma-crystallin family.</text>
</comment>
<feature type="compositionally biased region" description="Polar residues" evidence="3">
    <location>
        <begin position="1241"/>
        <end position="1255"/>
    </location>
</feature>
<feature type="compositionally biased region" description="Basic and acidic residues" evidence="3">
    <location>
        <begin position="621"/>
        <end position="630"/>
    </location>
</feature>
<feature type="region of interest" description="Disordered" evidence="3">
    <location>
        <begin position="1182"/>
        <end position="1214"/>
    </location>
</feature>
<feature type="domain" description="Beta/gamma crystallin 'Greek key'" evidence="4">
    <location>
        <begin position="1389"/>
        <end position="1431"/>
    </location>
</feature>
<dbReference type="SMART" id="SM00247">
    <property type="entry name" value="XTALbg"/>
    <property type="match status" value="6"/>
</dbReference>
<feature type="compositionally biased region" description="Basic and acidic residues" evidence="3">
    <location>
        <begin position="798"/>
        <end position="816"/>
    </location>
</feature>
<feature type="compositionally biased region" description="Polar residues" evidence="3">
    <location>
        <begin position="247"/>
        <end position="287"/>
    </location>
</feature>
<dbReference type="PANTHER" id="PTHR11818">
    <property type="entry name" value="BETA/GAMMA CRYSTALLIN"/>
    <property type="match status" value="1"/>
</dbReference>
<dbReference type="PANTHER" id="PTHR11818:SF2">
    <property type="entry name" value="BETA_GAMMA CRYSTALLIN DOMAIN-CONTAINING PROTEIN 1"/>
    <property type="match status" value="1"/>
</dbReference>
<feature type="region of interest" description="Disordered" evidence="3">
    <location>
        <begin position="1229"/>
        <end position="1259"/>
    </location>
</feature>
<feature type="compositionally biased region" description="Low complexity" evidence="3">
    <location>
        <begin position="1066"/>
        <end position="1075"/>
    </location>
</feature>
<feature type="domain" description="Beta/gamma crystallin 'Greek key'" evidence="4">
    <location>
        <begin position="1443"/>
        <end position="1493"/>
    </location>
</feature>
<organism evidence="5 6">
    <name type="scientific">Esox lucius</name>
    <name type="common">Northern pike</name>
    <dbReference type="NCBI Taxonomy" id="8010"/>
    <lineage>
        <taxon>Eukaryota</taxon>
        <taxon>Metazoa</taxon>
        <taxon>Chordata</taxon>
        <taxon>Craniata</taxon>
        <taxon>Vertebrata</taxon>
        <taxon>Euteleostomi</taxon>
        <taxon>Actinopterygii</taxon>
        <taxon>Neopterygii</taxon>
        <taxon>Teleostei</taxon>
        <taxon>Protacanthopterygii</taxon>
        <taxon>Esociformes</taxon>
        <taxon>Esocidae</taxon>
        <taxon>Esox</taxon>
    </lineage>
</organism>
<dbReference type="PROSITE" id="PS50231">
    <property type="entry name" value="RICIN_B_LECTIN"/>
    <property type="match status" value="1"/>
</dbReference>
<feature type="compositionally biased region" description="Basic and acidic residues" evidence="3">
    <location>
        <begin position="574"/>
        <end position="583"/>
    </location>
</feature>
<keyword evidence="2" id="KW-0677">Repeat</keyword>
<dbReference type="Gene3D" id="2.80.10.50">
    <property type="match status" value="1"/>
</dbReference>
<feature type="compositionally biased region" description="Polar residues" evidence="3">
    <location>
        <begin position="888"/>
        <end position="897"/>
    </location>
</feature>
<feature type="compositionally biased region" description="Basic and acidic residues" evidence="3">
    <location>
        <begin position="475"/>
        <end position="484"/>
    </location>
</feature>
<feature type="domain" description="Beta/gamma crystallin 'Greek key'" evidence="4">
    <location>
        <begin position="1289"/>
        <end position="1342"/>
    </location>
</feature>
<dbReference type="Gene3D" id="2.60.20.10">
    <property type="entry name" value="Crystallins"/>
    <property type="match status" value="6"/>
</dbReference>
<feature type="region of interest" description="Disordered" evidence="3">
    <location>
        <begin position="475"/>
        <end position="632"/>
    </location>
</feature>
<feature type="region of interest" description="Disordered" evidence="3">
    <location>
        <begin position="1025"/>
        <end position="1075"/>
    </location>
</feature>
<dbReference type="SUPFAM" id="SSF49695">
    <property type="entry name" value="gamma-Crystallin-like"/>
    <property type="match status" value="3"/>
</dbReference>
<sequence>MSAVSEQDVIKVQLPQSIQHVDIKTKVEKQSVSEKSQQTPQTSESKQEMVTNTKMVSASQEEVKNVTSQQPRQSVDIESDVKRQSVSEDSQQTASKTESEQETGTKKMSAVSEQDVIKVKLPQSIQHVDIKTKVEKQSVSEKSQQTPQKSESKQETGTNTKMVAASQEKVKNVTSQQPRQSVDIESDVKTQSVSEDSQQIASKMESEQETGTKKMSAVSEQDVIKVKLPQSIQHVDIKTKVEKQSVSEKSQQTPQKSESKQETGTNTKMVSASQEEVKNVTSQQPRQSVDIESDVKKLPVSEDSQQTASEKESKRDSGTKKKMAATCQQQVKNIMSQQRSQSVEVEFDFKNESVHENKRQTVRKTEGKQKETPEPEIKRITLTHSSQSVDLKKQSLIENRPQIASKTDSEFEEAYTKEKMAAISEQKIKTTTLPQCSQSVELKADIKKEPVHENSWQTARKTECKQEEIHTEKKMAAESEHEAKMVISPHSRQSVDVKSTVKKHSLIENSLQTASKNESEQVETGMKKKMPTAPEPDVKTVTLPASGQSVDTESELKKESVGENVQEAVCKKPALSEEQRNGDNKTQGPVLGNTVDILPSHGSRPEKTQGSSSGETSMVKTEPHVSKENNKTALLSLMPEKEIPQVQDLTPLEQGSFVQPNEVDPSRSPEEKTAETDKGDTKDLPSGNRQDTPETVAIKSKDPKLIMTAVSPKSVLEQLDPASAPTLTPIMPPASLTPTQHFQSANHVATLVNETTKGTESDRCAAEHPTEGLSTHVPEHKIKFCHQDTLLKKQQSWDSEKHVTSSEAKTDKSSHDKLTNAMSAASELTLLKPTTTVPVAGKDTEASKPTVVDSPQSPLETKAPGQTSQGEKLRLNALNGNLPGPEPKSSQGLDVGKENSTVKCVVPEENKSEAMKEVITLPSQSESGDLEKAITLPTRKVEGGKEKANKQQSSTSSMTADEMPVIMVLKPPLIGNGELCPVTQPQKTNDKSAWLTSPDKAQKIPSSAETTRHFPESSQHPALVKLPLQGDSGGVLPPQRDSPSSWLDVDQRFLKPKHLRPPETKLSSSVSDSDLLDTSGELDDDFIENIKRLGTPFSLPPRKNHHSHHPKPPFALPAIREDRFEKPFDPEEFQFGLSKKRFSVDTTQGLLTKLKSNEVKGELKPARASLIDRGSMLLKSLDTHSRPLLEREKTTDEGDREEKKEEQVTVVKSRPSRLEGSCILSSLISSTTRGKRPGDQPQLNATSDGEGSPTKSPRLHGEAYEVFRDVVDATHLRLSPVISVKVVRGCWLLYEMPGFEGRSIALEEGPIELTNVWANEGSLGSHPQVDQPMVIGSIRLAVWDYSLPHIDLYTEPAGHGRLSVYHDETVELGSFGIPNATASIKVHSGVWLVFSEPGFQGLLAVLEEGEYPCPETWGFPTPFIGSLRPLKMGGFKVENPNEVKAVVYEQPGFEGPSLEIDGDVFRFGGEADDEASNVDSIGLKSVGSVKVLGGFWVGYDQPGFEGQQYVLEEGEYLDWRDWGGGADQLLSMRPVLADFMSPHLKMFSDRDFGALGANIDLLEPIVDLEGTGYGTKTQSIDVVSGVWVAFEEAGFSGKMYLLEKGLYGNPEDWGALSSKMNSVMPVTLVKSNKTLEVHLFSEPGFQGSVHVLEDSIPNLPQGFSLGSCKVLAGSWLAFEDYGFEGKMYLLEEGGYPDLRAMGCVHPNSPVRSLQTTGFEFSLPSITLFERSGLRGKRLVLTAGSVNLQLAGGCSRVQSVLVEGGMWVLYEGINYRGAQIILKPSEVSDWRTFSSWQRIGSLRPLIQRQVCFRLRSQEAGLLMSVTGEMDDIKLMRIQATEETGGVEQIWFYQDGHIHCKMLEECCLAPCTSLAMPGSRMGLSPEPAKQPSCWSITHDGLIRYTTSTNLLLEVKGGQNYDKKQVILNTFDPDKPNQRWTVEIL</sequence>
<proteinExistence type="inferred from homology"/>
<evidence type="ECO:0000256" key="1">
    <source>
        <dbReference type="ARBA" id="ARBA00009646"/>
    </source>
</evidence>
<name>A0A6Q2YAL0_ESOLU</name>
<feature type="compositionally biased region" description="Polar residues" evidence="3">
    <location>
        <begin position="608"/>
        <end position="619"/>
    </location>
</feature>
<feature type="region of interest" description="Disordered" evidence="3">
    <location>
        <begin position="656"/>
        <end position="700"/>
    </location>
</feature>
<dbReference type="GeneTree" id="ENSGT00940000155695"/>
<feature type="domain" description="Beta/gamma crystallin 'Greek key'" evidence="4">
    <location>
        <begin position="1764"/>
        <end position="1805"/>
    </location>
</feature>
<reference evidence="5" key="2">
    <citation type="submission" date="2020-02" db="EMBL/GenBank/DDBJ databases">
        <title>Esox lucius (northern pike) genome, fEsoLuc1, primary haplotype.</title>
        <authorList>
            <person name="Myers G."/>
            <person name="Karagic N."/>
            <person name="Meyer A."/>
            <person name="Pippel M."/>
            <person name="Reichard M."/>
            <person name="Winkler S."/>
            <person name="Tracey A."/>
            <person name="Sims Y."/>
            <person name="Howe K."/>
            <person name="Rhie A."/>
            <person name="Formenti G."/>
            <person name="Durbin R."/>
            <person name="Fedrigo O."/>
            <person name="Jarvis E.D."/>
        </authorList>
    </citation>
    <scope>NUCLEOTIDE SEQUENCE [LARGE SCALE GENOMIC DNA]</scope>
</reference>
<feature type="compositionally biased region" description="Basic and acidic residues" evidence="3">
    <location>
        <begin position="664"/>
        <end position="683"/>
    </location>
</feature>
<feature type="compositionally biased region" description="Polar residues" evidence="3">
    <location>
        <begin position="33"/>
        <end position="73"/>
    </location>
</feature>
<dbReference type="InterPro" id="IPR035992">
    <property type="entry name" value="Ricin_B-like_lectins"/>
</dbReference>
<keyword evidence="6" id="KW-1185">Reference proteome</keyword>
<dbReference type="Proteomes" id="UP000265140">
    <property type="component" value="Chromosome 14"/>
</dbReference>
<evidence type="ECO:0000313" key="6">
    <source>
        <dbReference type="Proteomes" id="UP000265140"/>
    </source>
</evidence>
<reference evidence="6" key="1">
    <citation type="journal article" date="2014" name="PLoS ONE">
        <title>The genome and linkage map of the northern pike (Esox lucius): conserved synteny revealed between the salmonid sister group and the Neoteleostei.</title>
        <authorList>
            <person name="Rondeau E.B."/>
            <person name="Minkley D.R."/>
            <person name="Leong J.S."/>
            <person name="Messmer A.M."/>
            <person name="Jantzen J.R."/>
            <person name="von Schalburg K.R."/>
            <person name="Lemon C."/>
            <person name="Bird N.H."/>
            <person name="Koop B.F."/>
        </authorList>
    </citation>
    <scope>NUCLEOTIDE SEQUENCE</scope>
</reference>
<dbReference type="InterPro" id="IPR011024">
    <property type="entry name" value="G_crystallin-like"/>
</dbReference>
<evidence type="ECO:0000313" key="5">
    <source>
        <dbReference type="Ensembl" id="ENSELUP00000063004.2"/>
    </source>
</evidence>
<reference evidence="5" key="3">
    <citation type="submission" date="2025-08" db="UniProtKB">
        <authorList>
            <consortium name="Ensembl"/>
        </authorList>
    </citation>
    <scope>IDENTIFICATION</scope>
</reference>
<feature type="region of interest" description="Disordered" evidence="3">
    <location>
        <begin position="794"/>
        <end position="816"/>
    </location>
</feature>
<feature type="region of interest" description="Disordered" evidence="3">
    <location>
        <begin position="352"/>
        <end position="410"/>
    </location>
</feature>
<feature type="domain" description="Beta/gamma crystallin 'Greek key'" evidence="4">
    <location>
        <begin position="1673"/>
        <end position="1717"/>
    </location>
</feature>
<dbReference type="Ensembl" id="ENSELUT00000051905.2">
    <property type="protein sequence ID" value="ENSELUP00000063004.2"/>
    <property type="gene ID" value="ENSELUG00000015689.3"/>
</dbReference>
<dbReference type="InterPro" id="IPR050252">
    <property type="entry name" value="Beta/Gamma-Crystallin"/>
</dbReference>
<dbReference type="Bgee" id="ENSELUG00000015689">
    <property type="expression patterns" value="Expressed in nose and 14 other cell types or tissues"/>
</dbReference>
<feature type="compositionally biased region" description="Basic and acidic residues" evidence="3">
    <location>
        <begin position="1182"/>
        <end position="1207"/>
    </location>
</feature>
<feature type="domain" description="Beta/gamma crystallin 'Greek key'" evidence="4">
    <location>
        <begin position="1494"/>
        <end position="1536"/>
    </location>
</feature>
<feature type="compositionally biased region" description="Basic and acidic residues" evidence="3">
    <location>
        <begin position="309"/>
        <end position="319"/>
    </location>
</feature>
<feature type="domain" description="Beta/gamma crystallin 'Greek key'" evidence="4">
    <location>
        <begin position="1723"/>
        <end position="1763"/>
    </location>
</feature>
<evidence type="ECO:0000256" key="2">
    <source>
        <dbReference type="ARBA" id="ARBA00022737"/>
    </source>
</evidence>
<reference evidence="5" key="4">
    <citation type="submission" date="2025-09" db="UniProtKB">
        <authorList>
            <consortium name="Ensembl"/>
        </authorList>
    </citation>
    <scope>IDENTIFICATION</scope>
</reference>
<gene>
    <name evidence="5" type="primary">PCLO</name>
</gene>
<feature type="compositionally biased region" description="Basic and acidic residues" evidence="3">
    <location>
        <begin position="128"/>
        <end position="139"/>
    </location>
</feature>
<feature type="compositionally biased region" description="Basic and acidic residues" evidence="3">
    <location>
        <begin position="352"/>
        <end position="379"/>
    </location>
</feature>
<dbReference type="InParanoid" id="A0A6Q2YAL0"/>
<accession>A0A6Q2YAL0</accession>
<dbReference type="SUPFAM" id="SSF50370">
    <property type="entry name" value="Ricin B-like lectins"/>
    <property type="match status" value="1"/>
</dbReference>
<feature type="compositionally biased region" description="Polar residues" evidence="3">
    <location>
        <begin position="507"/>
        <end position="516"/>
    </location>
</feature>
<feature type="compositionally biased region" description="Polar residues" evidence="3">
    <location>
        <begin position="140"/>
        <end position="161"/>
    </location>
</feature>
<feature type="domain" description="Beta/gamma crystallin 'Greek key'" evidence="4">
    <location>
        <begin position="1585"/>
        <end position="1627"/>
    </location>
</feature>
<dbReference type="OMA" id="ADETHID"/>
<feature type="compositionally biased region" description="Basic and acidic residues" evidence="3">
    <location>
        <begin position="235"/>
        <end position="246"/>
    </location>
</feature>
<feature type="region of interest" description="Disordered" evidence="3">
    <location>
        <begin position="839"/>
        <end position="897"/>
    </location>
</feature>
<protein>
    <recommendedName>
        <fullName evidence="4">Beta/gamma crystallin 'Greek key' domain-containing protein</fullName>
    </recommendedName>
</protein>
<evidence type="ECO:0000256" key="3">
    <source>
        <dbReference type="SAM" id="MobiDB-lite"/>
    </source>
</evidence>
<feature type="compositionally biased region" description="Polar residues" evidence="3">
    <location>
        <begin position="189"/>
        <end position="201"/>
    </location>
</feature>
<feature type="region of interest" description="Disordered" evidence="3">
    <location>
        <begin position="25"/>
        <end position="327"/>
    </location>
</feature>
<dbReference type="Pfam" id="PF00030">
    <property type="entry name" value="Crystall"/>
    <property type="match status" value="6"/>
</dbReference>